<name>A0ABY7U092_9SPHN</name>
<evidence type="ECO:0000256" key="4">
    <source>
        <dbReference type="SAM" id="MobiDB-lite"/>
    </source>
</evidence>
<dbReference type="PANTHER" id="PTHR30404:SF0">
    <property type="entry name" value="N-ACETYLMURAMOYL-L-ALANINE AMIDASE AMIC"/>
    <property type="match status" value="1"/>
</dbReference>
<evidence type="ECO:0000256" key="3">
    <source>
        <dbReference type="ARBA" id="ARBA00022801"/>
    </source>
</evidence>
<evidence type="ECO:0000256" key="5">
    <source>
        <dbReference type="SAM" id="Phobius"/>
    </source>
</evidence>
<protein>
    <recommendedName>
        <fullName evidence="2">N-acetylmuramoyl-L-alanine amidase</fullName>
        <ecNumber evidence="2">3.5.1.28</ecNumber>
    </recommendedName>
</protein>
<feature type="compositionally biased region" description="Basic and acidic residues" evidence="4">
    <location>
        <begin position="192"/>
        <end position="205"/>
    </location>
</feature>
<evidence type="ECO:0000256" key="2">
    <source>
        <dbReference type="ARBA" id="ARBA00011901"/>
    </source>
</evidence>
<dbReference type="Pfam" id="PF01520">
    <property type="entry name" value="Amidase_3"/>
    <property type="match status" value="1"/>
</dbReference>
<keyword evidence="8" id="KW-1185">Reference proteome</keyword>
<feature type="transmembrane region" description="Helical" evidence="5">
    <location>
        <begin position="34"/>
        <end position="54"/>
    </location>
</feature>
<keyword evidence="5" id="KW-1133">Transmembrane helix</keyword>
<dbReference type="Gene3D" id="3.40.630.40">
    <property type="entry name" value="Zn-dependent exopeptidases"/>
    <property type="match status" value="1"/>
</dbReference>
<organism evidence="7 8">
    <name type="scientific">Novosphingobium humi</name>
    <dbReference type="NCBI Taxonomy" id="2282397"/>
    <lineage>
        <taxon>Bacteria</taxon>
        <taxon>Pseudomonadati</taxon>
        <taxon>Pseudomonadota</taxon>
        <taxon>Alphaproteobacteria</taxon>
        <taxon>Sphingomonadales</taxon>
        <taxon>Sphingomonadaceae</taxon>
        <taxon>Novosphingobium</taxon>
    </lineage>
</organism>
<dbReference type="CDD" id="cd02696">
    <property type="entry name" value="MurNAc-LAA"/>
    <property type="match status" value="1"/>
</dbReference>
<dbReference type="RefSeq" id="WP_273618532.1">
    <property type="nucleotide sequence ID" value="NZ_CP117417.1"/>
</dbReference>
<feature type="region of interest" description="Disordered" evidence="4">
    <location>
        <begin position="330"/>
        <end position="355"/>
    </location>
</feature>
<feature type="region of interest" description="Disordered" evidence="4">
    <location>
        <begin position="1"/>
        <end position="28"/>
    </location>
</feature>
<dbReference type="EMBL" id="CP117417">
    <property type="protein sequence ID" value="WCT78191.1"/>
    <property type="molecule type" value="Genomic_DNA"/>
</dbReference>
<dbReference type="PANTHER" id="PTHR30404">
    <property type="entry name" value="N-ACETYLMURAMOYL-L-ALANINE AMIDASE"/>
    <property type="match status" value="1"/>
</dbReference>
<evidence type="ECO:0000259" key="6">
    <source>
        <dbReference type="SMART" id="SM00646"/>
    </source>
</evidence>
<reference evidence="7 8" key="1">
    <citation type="submission" date="2023-02" db="EMBL/GenBank/DDBJ databases">
        <title>Genome sequence of Novosphingobium humi KACC 19094.</title>
        <authorList>
            <person name="Kim S."/>
            <person name="Heo J."/>
            <person name="Kwon S.-W."/>
        </authorList>
    </citation>
    <scope>NUCLEOTIDE SEQUENCE [LARGE SCALE GENOMIC DNA]</scope>
    <source>
        <strain evidence="7 8">KACC 19094</strain>
    </source>
</reference>
<dbReference type="SUPFAM" id="SSF53187">
    <property type="entry name" value="Zn-dependent exopeptidases"/>
    <property type="match status" value="1"/>
</dbReference>
<accession>A0ABY7U092</accession>
<dbReference type="EC" id="3.5.1.28" evidence="2"/>
<feature type="compositionally biased region" description="Basic and acidic residues" evidence="4">
    <location>
        <begin position="17"/>
        <end position="28"/>
    </location>
</feature>
<evidence type="ECO:0000313" key="8">
    <source>
        <dbReference type="Proteomes" id="UP001218231"/>
    </source>
</evidence>
<feature type="region of interest" description="Disordered" evidence="4">
    <location>
        <begin position="179"/>
        <end position="205"/>
    </location>
</feature>
<dbReference type="Proteomes" id="UP001218231">
    <property type="component" value="Chromosome"/>
</dbReference>
<feature type="domain" description="MurNAc-LAA" evidence="6">
    <location>
        <begin position="156"/>
        <end position="315"/>
    </location>
</feature>
<keyword evidence="3" id="KW-0378">Hydrolase</keyword>
<evidence type="ECO:0000256" key="1">
    <source>
        <dbReference type="ARBA" id="ARBA00001561"/>
    </source>
</evidence>
<sequence length="355" mass="37454">MSEASSDPVAAPVDLSLPDHHGPWPDEAPRRGPGLGLLVFALFAPLLLLAAMLLMDGWMGAPGFTRDYVVRFDLPPPGASAPLPEIAGPSDPRSPLVVIDAGHGGHDPGAHGEHQAEKELTLSLALALRQRLLEVGGIRVAMTRSDDRYLLLEERSGIARRMKADLFISIHADSADTPGAHGATVYTLSDRGSSEEAEHLAASENRADTVNGVSLASTSSSVSAILVDLSQRRAAEMSTNLARLILREGQGGEGGARIDFRERALQSAAFVVLKSPDVPSVLYEAGYISNPDDAARLSSPAGRRDFAYATAQAIRVYFARLRETPIQSETGASSAVPILEETAGGRETLGATATP</sequence>
<gene>
    <name evidence="7" type="ORF">PQ457_04235</name>
</gene>
<keyword evidence="5" id="KW-0812">Transmembrane</keyword>
<keyword evidence="5" id="KW-0472">Membrane</keyword>
<dbReference type="SMART" id="SM00646">
    <property type="entry name" value="Ami_3"/>
    <property type="match status" value="1"/>
</dbReference>
<comment type="catalytic activity">
    <reaction evidence="1">
        <text>Hydrolyzes the link between N-acetylmuramoyl residues and L-amino acid residues in certain cell-wall glycopeptides.</text>
        <dbReference type="EC" id="3.5.1.28"/>
    </reaction>
</comment>
<dbReference type="InterPro" id="IPR002508">
    <property type="entry name" value="MurNAc-LAA_cat"/>
</dbReference>
<dbReference type="InterPro" id="IPR050695">
    <property type="entry name" value="N-acetylmuramoyl_amidase_3"/>
</dbReference>
<evidence type="ECO:0000313" key="7">
    <source>
        <dbReference type="EMBL" id="WCT78191.1"/>
    </source>
</evidence>
<proteinExistence type="predicted"/>